<gene>
    <name evidence="1" type="ORF">WN55_01287</name>
</gene>
<dbReference type="AlphaFoldDB" id="A0A154NWH8"/>
<evidence type="ECO:0000313" key="2">
    <source>
        <dbReference type="Proteomes" id="UP000076502"/>
    </source>
</evidence>
<accession>A0A154NWH8</accession>
<organism evidence="1 2">
    <name type="scientific">Dufourea novaeangliae</name>
    <name type="common">Sweat bee</name>
    <dbReference type="NCBI Taxonomy" id="178035"/>
    <lineage>
        <taxon>Eukaryota</taxon>
        <taxon>Metazoa</taxon>
        <taxon>Ecdysozoa</taxon>
        <taxon>Arthropoda</taxon>
        <taxon>Hexapoda</taxon>
        <taxon>Insecta</taxon>
        <taxon>Pterygota</taxon>
        <taxon>Neoptera</taxon>
        <taxon>Endopterygota</taxon>
        <taxon>Hymenoptera</taxon>
        <taxon>Apocrita</taxon>
        <taxon>Aculeata</taxon>
        <taxon>Apoidea</taxon>
        <taxon>Anthophila</taxon>
        <taxon>Halictidae</taxon>
        <taxon>Rophitinae</taxon>
        <taxon>Dufourea</taxon>
    </lineage>
</organism>
<proteinExistence type="predicted"/>
<dbReference type="EMBL" id="KQ434773">
    <property type="protein sequence ID" value="KZC04026.1"/>
    <property type="molecule type" value="Genomic_DNA"/>
</dbReference>
<name>A0A154NWH8_DUFNO</name>
<dbReference type="OrthoDB" id="7548640at2759"/>
<dbReference type="Proteomes" id="UP000076502">
    <property type="component" value="Unassembled WGS sequence"/>
</dbReference>
<reference evidence="1 2" key="1">
    <citation type="submission" date="2015-07" db="EMBL/GenBank/DDBJ databases">
        <title>The genome of Dufourea novaeangliae.</title>
        <authorList>
            <person name="Pan H."/>
            <person name="Kapheim K."/>
        </authorList>
    </citation>
    <scope>NUCLEOTIDE SEQUENCE [LARGE SCALE GENOMIC DNA]</scope>
    <source>
        <strain evidence="1">0120121106</strain>
        <tissue evidence="1">Whole body</tissue>
    </source>
</reference>
<protein>
    <submittedName>
        <fullName evidence="1">Uncharacterized protein</fullName>
    </submittedName>
</protein>
<evidence type="ECO:0000313" key="1">
    <source>
        <dbReference type="EMBL" id="KZC04026.1"/>
    </source>
</evidence>
<dbReference type="STRING" id="178035.A0A154NWH8"/>
<sequence length="190" mass="21356">MMGISYVPLYPAAFPLFVFCEEEHDRSQWRNHKRTVQISHVHLDGVSASSIKETCTFLVATVKATVAVKPHKMSRSIFAFFVALAVLQAASAVDISKYKSVRLEFNESHMVLKTKLLGGGDERASGFIGDLFVGQRYADEIVFRRVVEFDNPTNTVQTTSLNLSITNGKLFHSIINFNTPCTIFHDQCHR</sequence>
<keyword evidence="2" id="KW-1185">Reference proteome</keyword>